<dbReference type="AlphaFoldDB" id="A0A6G0XDS4"/>
<dbReference type="PANTHER" id="PTHR11158">
    <property type="entry name" value="MSF1/PX19 RELATED"/>
    <property type="match status" value="1"/>
</dbReference>
<comment type="caution">
    <text evidence="2">The sequence shown here is derived from an EMBL/GenBank/DDBJ whole genome shotgun (WGS) entry which is preliminary data.</text>
</comment>
<dbReference type="Proteomes" id="UP000481153">
    <property type="component" value="Unassembled WGS sequence"/>
</dbReference>
<dbReference type="GO" id="GO:0005758">
    <property type="term" value="C:mitochondrial intermembrane space"/>
    <property type="evidence" value="ECO:0007669"/>
    <property type="project" value="InterPro"/>
</dbReference>
<accession>A0A6G0XDS4</accession>
<protein>
    <recommendedName>
        <fullName evidence="1">PRELI/MSF1 domain-containing protein</fullName>
    </recommendedName>
</protein>
<dbReference type="VEuPathDB" id="FungiDB:AeMF1_015381"/>
<evidence type="ECO:0000259" key="1">
    <source>
        <dbReference type="PROSITE" id="PS50904"/>
    </source>
</evidence>
<feature type="domain" description="PRELI/MSF1" evidence="1">
    <location>
        <begin position="78"/>
        <end position="251"/>
    </location>
</feature>
<dbReference type="PROSITE" id="PS50904">
    <property type="entry name" value="PRELI_MSF1"/>
    <property type="match status" value="1"/>
</dbReference>
<reference evidence="2 3" key="1">
    <citation type="submission" date="2019-07" db="EMBL/GenBank/DDBJ databases">
        <title>Genomics analysis of Aphanomyces spp. identifies a new class of oomycete effector associated with host adaptation.</title>
        <authorList>
            <person name="Gaulin E."/>
        </authorList>
    </citation>
    <scope>NUCLEOTIDE SEQUENCE [LARGE SCALE GENOMIC DNA]</scope>
    <source>
        <strain evidence="2 3">ATCC 201684</strain>
    </source>
</reference>
<sequence length="267" mass="29469">MVPASQNTTSHDFYANYDLAMKRQDAARIFCESASIVAFPHGLSSSRKGTPHLSFDFVPHPTHAVLSLSVNSHSDEDMVLHQTTEHVYPYSWDVVTRAFWNKYPNAKLAHVERVDVLSRYIDNEGRLHTARLAKCTQNNMPSWAVKILGKFSYVYEETICDPVAKTLLLKSTNLSYRSVATVHETCFYQPAAGPDGAMSQTMYTQDAEVSAFVPFVSQKLESLSVNRGAETAARGLSAMEAICKDIFQGQTAFCDSVPATSAPSPSS</sequence>
<evidence type="ECO:0000313" key="2">
    <source>
        <dbReference type="EMBL" id="KAF0738348.1"/>
    </source>
</evidence>
<gene>
    <name evidence="2" type="ORF">Ae201684_005785</name>
</gene>
<evidence type="ECO:0000313" key="3">
    <source>
        <dbReference type="Proteomes" id="UP000481153"/>
    </source>
</evidence>
<dbReference type="Pfam" id="PF04707">
    <property type="entry name" value="PRELI"/>
    <property type="match status" value="1"/>
</dbReference>
<organism evidence="2 3">
    <name type="scientific">Aphanomyces euteiches</name>
    <dbReference type="NCBI Taxonomy" id="100861"/>
    <lineage>
        <taxon>Eukaryota</taxon>
        <taxon>Sar</taxon>
        <taxon>Stramenopiles</taxon>
        <taxon>Oomycota</taxon>
        <taxon>Saprolegniomycetes</taxon>
        <taxon>Saprolegniales</taxon>
        <taxon>Verrucalvaceae</taxon>
        <taxon>Aphanomyces</taxon>
    </lineage>
</organism>
<proteinExistence type="predicted"/>
<dbReference type="EMBL" id="VJMJ01000076">
    <property type="protein sequence ID" value="KAF0738348.1"/>
    <property type="molecule type" value="Genomic_DNA"/>
</dbReference>
<keyword evidence="3" id="KW-1185">Reference proteome</keyword>
<dbReference type="InterPro" id="IPR037365">
    <property type="entry name" value="Slowmo/Ups"/>
</dbReference>
<dbReference type="InterPro" id="IPR006797">
    <property type="entry name" value="PRELI/MSF1_dom"/>
</dbReference>
<name>A0A6G0XDS4_9STRA</name>